<dbReference type="GO" id="GO:0042393">
    <property type="term" value="F:histone binding"/>
    <property type="evidence" value="ECO:0007669"/>
    <property type="project" value="UniProtKB-UniRule"/>
</dbReference>
<dbReference type="SMART" id="SM00466">
    <property type="entry name" value="SRA"/>
    <property type="match status" value="1"/>
</dbReference>
<dbReference type="InterPro" id="IPR047467">
    <property type="entry name" value="PHD_UHRF2"/>
</dbReference>
<feature type="compositionally biased region" description="Polar residues" evidence="14">
    <location>
        <begin position="197"/>
        <end position="220"/>
    </location>
</feature>
<dbReference type="PROSITE" id="PS51015">
    <property type="entry name" value="YDG"/>
    <property type="match status" value="1"/>
</dbReference>
<dbReference type="InterPro" id="IPR029071">
    <property type="entry name" value="Ubiquitin-like_domsf"/>
</dbReference>
<evidence type="ECO:0000256" key="2">
    <source>
        <dbReference type="ARBA" id="ARBA00004906"/>
    </source>
</evidence>
<dbReference type="InterPro" id="IPR003105">
    <property type="entry name" value="SRA_YDG"/>
</dbReference>
<evidence type="ECO:0000313" key="19">
    <source>
        <dbReference type="Ensembl" id="ENSORLP00015005739.1"/>
    </source>
</evidence>
<sequence length="809" mass="90749">MWIQVRTIDGKETRTVEDLSRLTKIESLRLKIQDIFKVNPQQQRLFYRGKQMEDGQTLFDYNVGLNDIVQLLIRSQTDPPDSPTHKDCSPDTSATSDSSSTKNGFSPAQDSQSPTSSRNTLIDPGIGLYKVSINELVDCRDVSIGAWFEASIENVTLTPTEINPTKGKVGRPPKRTNLKAEGEQTQAQDLSKDTRRTSAVLNTESNGASTSQTDASQTGNKGKEENVIYHIKYEDYPENGVVQMGAIDVRPRARTLLRWDQLQVGMRVMVNYNMETPDERGFWFDGEIVTLNQTSRTNKELRVNILLGGPGDVIPDCKIQFLDEIYQVEKPGARPLSAVDGQFKRKSGPECKHCKADPDSECRFCSCCVCGGKQDASMQLLCDECNMAFHIYCLNPPLTTIPDDEDWYCPTCKNDTSEVVKAGEKLKASKKKARMPSATTESQRDWGKGMACVGRTKECTIVPSNHYGPIPGIPVGTTWKFRVQVSEAGVHRPHVGGIHGRSNDGSYSLVLAGGFEDEVDRGDEFTYTGSGGRDLSGNKRIGEHSFDQTLTHMNRALALNCDAPLNDKDGAESRNWRAGKPVRVVRSSKGRRISKYAPEEGNRYDGIYKVVKYWPEIGKCGYLVWRYLLRRDDLEPAPWTPEGLERIQKLGLVVQYPPGYLAAMANKTKKEACARPGRELSAEAEPPSKRVKIEETFQLTEQQQQLIQEDTANKKLWDEAMENLKEGPNFLQKMEQIFMCVCCQELAFQPITTVCSHNVCKTCLQRSFRAKVYTCPACRHDLGKDYVMIQNKALQILLDQFFPGYSKGR</sequence>
<dbReference type="SUPFAM" id="SSF57850">
    <property type="entry name" value="RING/U-box"/>
    <property type="match status" value="1"/>
</dbReference>
<organism evidence="19 20">
    <name type="scientific">Oryzias latipes</name>
    <name type="common">Japanese rice fish</name>
    <name type="synonym">Japanese killifish</name>
    <dbReference type="NCBI Taxonomy" id="8090"/>
    <lineage>
        <taxon>Eukaryota</taxon>
        <taxon>Metazoa</taxon>
        <taxon>Chordata</taxon>
        <taxon>Craniata</taxon>
        <taxon>Vertebrata</taxon>
        <taxon>Euteleostomi</taxon>
        <taxon>Actinopterygii</taxon>
        <taxon>Neopterygii</taxon>
        <taxon>Teleostei</taxon>
        <taxon>Neoteleostei</taxon>
        <taxon>Acanthomorphata</taxon>
        <taxon>Ovalentaria</taxon>
        <taxon>Atherinomorphae</taxon>
        <taxon>Beloniformes</taxon>
        <taxon>Adrianichthyidae</taxon>
        <taxon>Oryziinae</taxon>
        <taxon>Oryzias</taxon>
    </lineage>
</organism>
<evidence type="ECO:0000256" key="8">
    <source>
        <dbReference type="ARBA" id="ARBA00023125"/>
    </source>
</evidence>
<dbReference type="GO" id="GO:0061630">
    <property type="term" value="F:ubiquitin protein ligase activity"/>
    <property type="evidence" value="ECO:0007669"/>
    <property type="project" value="UniProtKB-UniRule"/>
</dbReference>
<dbReference type="Pfam" id="PF00628">
    <property type="entry name" value="PHD"/>
    <property type="match status" value="1"/>
</dbReference>
<dbReference type="Pfam" id="PF12148">
    <property type="entry name" value="TTD"/>
    <property type="match status" value="1"/>
</dbReference>
<dbReference type="InterPro" id="IPR001841">
    <property type="entry name" value="Znf_RING"/>
</dbReference>
<dbReference type="FunFam" id="2.30.30.1150:FF:000001">
    <property type="entry name" value="E3 ubiquitin-protein ligase UHRF2 isoform X1"/>
    <property type="match status" value="1"/>
</dbReference>
<feature type="domain" description="RING-type" evidence="17">
    <location>
        <begin position="367"/>
        <end position="413"/>
    </location>
</feature>
<dbReference type="Pfam" id="PF00240">
    <property type="entry name" value="ubiquitin"/>
    <property type="match status" value="1"/>
</dbReference>
<dbReference type="GO" id="GO:0005634">
    <property type="term" value="C:nucleus"/>
    <property type="evidence" value="ECO:0007669"/>
    <property type="project" value="UniProtKB-SubCell"/>
</dbReference>
<dbReference type="InterPro" id="IPR001965">
    <property type="entry name" value="Znf_PHD"/>
</dbReference>
<name>A0A3P9HDN8_ORYLA</name>
<comment type="catalytic activity">
    <reaction evidence="1 13">
        <text>S-ubiquitinyl-[E2 ubiquitin-conjugating enzyme]-L-cysteine + [acceptor protein]-L-lysine = [E2 ubiquitin-conjugating enzyme]-L-cysteine + N(6)-ubiquitinyl-[acceptor protein]-L-lysine.</text>
        <dbReference type="EC" id="2.3.2.27"/>
    </reaction>
</comment>
<comment type="domain">
    <text evidence="13">The YDG domain mediates the interaction with histone H3.</text>
</comment>
<comment type="function">
    <text evidence="13">Multi domain E3 ubiquitin ligase that also plays a role in DNA methylation and histone modifications.</text>
</comment>
<evidence type="ECO:0000256" key="7">
    <source>
        <dbReference type="ARBA" id="ARBA00022833"/>
    </source>
</evidence>
<evidence type="ECO:0000256" key="14">
    <source>
        <dbReference type="SAM" id="MobiDB-lite"/>
    </source>
</evidence>
<dbReference type="Proteomes" id="UP000265200">
    <property type="component" value="Chromosome 12"/>
</dbReference>
<evidence type="ECO:0000256" key="3">
    <source>
        <dbReference type="ARBA" id="ARBA00022679"/>
    </source>
</evidence>
<dbReference type="Pfam" id="PF02182">
    <property type="entry name" value="SAD_SRA"/>
    <property type="match status" value="1"/>
</dbReference>
<dbReference type="PANTHER" id="PTHR14140:SF3">
    <property type="entry name" value="E3 UBIQUITIN-PROTEIN LIGASE UHRF2"/>
    <property type="match status" value="1"/>
</dbReference>
<dbReference type="PROSITE" id="PS50089">
    <property type="entry name" value="ZF_RING_2"/>
    <property type="match status" value="2"/>
</dbReference>
<evidence type="ECO:0000256" key="13">
    <source>
        <dbReference type="RuleBase" id="RU369101"/>
    </source>
</evidence>
<dbReference type="PRINTS" id="PR00348">
    <property type="entry name" value="UBIQUITIN"/>
</dbReference>
<dbReference type="InterPro" id="IPR017907">
    <property type="entry name" value="Znf_RING_CS"/>
</dbReference>
<dbReference type="SUPFAM" id="SSF57903">
    <property type="entry name" value="FYVE/PHD zinc finger"/>
    <property type="match status" value="1"/>
</dbReference>
<keyword evidence="3 13" id="KW-0808">Transferase</keyword>
<keyword evidence="9 12" id="KW-0539">Nucleus</keyword>
<dbReference type="InterPro" id="IPR036987">
    <property type="entry name" value="SRA-YDG_sf"/>
</dbReference>
<feature type="compositionally biased region" description="Low complexity" evidence="14">
    <location>
        <begin position="90"/>
        <end position="101"/>
    </location>
</feature>
<protein>
    <recommendedName>
        <fullName evidence="13">E3 ubiquitin-protein ligase UHRF</fullName>
        <ecNumber evidence="13">2.3.2.27</ecNumber>
    </recommendedName>
    <alternativeName>
        <fullName evidence="13">RING-type E3 ubiquitin transferase UHRF</fullName>
    </alternativeName>
    <alternativeName>
        <fullName evidence="13">Ubiquitin-like PHD and RING finger domain-containing protein</fullName>
    </alternativeName>
    <alternativeName>
        <fullName evidence="13">Ubiquitin-like-containing PHD and RING finger domains protein</fullName>
    </alternativeName>
</protein>
<evidence type="ECO:0000256" key="11">
    <source>
        <dbReference type="PROSITE-ProRule" id="PRU00175"/>
    </source>
</evidence>
<dbReference type="FunFam" id="2.30.280.10:FF:000001">
    <property type="entry name" value="E3 ubiquitin-protein ligase UHRF1 isoform 1"/>
    <property type="match status" value="1"/>
</dbReference>
<keyword evidence="7 13" id="KW-0862">Zinc</keyword>
<evidence type="ECO:0000256" key="6">
    <source>
        <dbReference type="ARBA" id="ARBA00022786"/>
    </source>
</evidence>
<feature type="region of interest" description="Disordered" evidence="14">
    <location>
        <begin position="160"/>
        <end position="223"/>
    </location>
</feature>
<dbReference type="PANTHER" id="PTHR14140">
    <property type="entry name" value="E3 UBIQUITIN-PROTEIN LIGASE UHRF-RELATED"/>
    <property type="match status" value="1"/>
</dbReference>
<dbReference type="SUPFAM" id="SSF88697">
    <property type="entry name" value="PUA domain-like"/>
    <property type="match status" value="1"/>
</dbReference>
<keyword evidence="6 13" id="KW-0833">Ubl conjugation pathway</keyword>
<dbReference type="EC" id="2.3.2.27" evidence="13"/>
<reference evidence="19" key="3">
    <citation type="submission" date="2025-08" db="UniProtKB">
        <authorList>
            <consortium name="Ensembl"/>
        </authorList>
    </citation>
    <scope>IDENTIFICATION</scope>
    <source>
        <strain evidence="19">HSOK</strain>
    </source>
</reference>
<dbReference type="FunFam" id="3.30.40.10:FF:000066">
    <property type="entry name" value="E3 ubiquitin-protein ligase UHRF2 isoform X1"/>
    <property type="match status" value="1"/>
</dbReference>
<dbReference type="PROSITE" id="PS50016">
    <property type="entry name" value="ZF_PHD_2"/>
    <property type="match status" value="1"/>
</dbReference>
<dbReference type="InterPro" id="IPR013083">
    <property type="entry name" value="Znf_RING/FYVE/PHD"/>
</dbReference>
<dbReference type="CDD" id="cd15617">
    <property type="entry name" value="PHD_UHRF2"/>
    <property type="match status" value="1"/>
</dbReference>
<dbReference type="InterPro" id="IPR000626">
    <property type="entry name" value="Ubiquitin-like_dom"/>
</dbReference>
<evidence type="ECO:0000259" key="17">
    <source>
        <dbReference type="PROSITE" id="PS50089"/>
    </source>
</evidence>
<dbReference type="Gene3D" id="2.30.30.140">
    <property type="match status" value="1"/>
</dbReference>
<dbReference type="InterPro" id="IPR047468">
    <property type="entry name" value="Ubl_UHRF2"/>
</dbReference>
<dbReference type="InterPro" id="IPR011011">
    <property type="entry name" value="Znf_FYVE_PHD"/>
</dbReference>
<feature type="compositionally biased region" description="Polar residues" evidence="14">
    <location>
        <begin position="102"/>
        <end position="120"/>
    </location>
</feature>
<keyword evidence="8 13" id="KW-0238">DNA-binding</keyword>
<keyword evidence="10" id="KW-0131">Cell cycle</keyword>
<dbReference type="Gene3D" id="2.30.30.1150">
    <property type="match status" value="1"/>
</dbReference>
<dbReference type="SMART" id="SM00213">
    <property type="entry name" value="UBQ"/>
    <property type="match status" value="1"/>
</dbReference>
<evidence type="ECO:0000259" key="15">
    <source>
        <dbReference type="PROSITE" id="PS50016"/>
    </source>
</evidence>
<keyword evidence="4 13" id="KW-0479">Metal-binding</keyword>
<feature type="domain" description="PHD-type" evidence="15">
    <location>
        <begin position="362"/>
        <end position="415"/>
    </location>
</feature>
<dbReference type="CDD" id="cd17123">
    <property type="entry name" value="Ubl_UHRF2"/>
    <property type="match status" value="1"/>
</dbReference>
<dbReference type="SUPFAM" id="SSF54236">
    <property type="entry name" value="Ubiquitin-like"/>
    <property type="match status" value="1"/>
</dbReference>
<evidence type="ECO:0000256" key="10">
    <source>
        <dbReference type="ARBA" id="ARBA00023306"/>
    </source>
</evidence>
<accession>A0A3P9HDN8</accession>
<feature type="compositionally biased region" description="Basic residues" evidence="14">
    <location>
        <begin position="168"/>
        <end position="177"/>
    </location>
</feature>
<dbReference type="GO" id="GO:0003677">
    <property type="term" value="F:DNA binding"/>
    <property type="evidence" value="ECO:0007669"/>
    <property type="project" value="UniProtKB-KW"/>
</dbReference>
<dbReference type="AlphaFoldDB" id="A0A3P9HDN8"/>
<comment type="pathway">
    <text evidence="2 13">Protein modification; protein ubiquitination.</text>
</comment>
<dbReference type="Gene3D" id="3.30.40.10">
    <property type="entry name" value="Zinc/RING finger domain, C3HC4 (zinc finger)"/>
    <property type="match status" value="1"/>
</dbReference>
<evidence type="ECO:0000259" key="18">
    <source>
        <dbReference type="PROSITE" id="PS51015"/>
    </source>
</evidence>
<reference evidence="19" key="4">
    <citation type="submission" date="2025-09" db="UniProtKB">
        <authorList>
            <consortium name="Ensembl"/>
        </authorList>
    </citation>
    <scope>IDENTIFICATION</scope>
    <source>
        <strain evidence="19">HSOK</strain>
    </source>
</reference>
<dbReference type="UniPathway" id="UPA00143"/>
<reference evidence="19 20" key="2">
    <citation type="submission" date="2017-04" db="EMBL/GenBank/DDBJ databases">
        <title>CpG methylation of centromeres and impact of large insertions on vertebrate speciation.</title>
        <authorList>
            <person name="Ichikawa K."/>
            <person name="Yoshimura J."/>
            <person name="Morishita S."/>
        </authorList>
    </citation>
    <scope>NUCLEOTIDE SEQUENCE</scope>
    <source>
        <strain evidence="19 20">HSOK</strain>
    </source>
</reference>
<proteinExistence type="predicted"/>
<dbReference type="FunFam" id="3.10.20.90:FF:000465">
    <property type="entry name" value="E3 ubiquitin-protein ligase UHRF1-like Protein"/>
    <property type="match status" value="1"/>
</dbReference>
<dbReference type="PROSITE" id="PS00518">
    <property type="entry name" value="ZF_RING_1"/>
    <property type="match status" value="1"/>
</dbReference>
<dbReference type="Ensembl" id="ENSORLT00015005418.1">
    <property type="protein sequence ID" value="ENSORLP00015005739.1"/>
    <property type="gene ID" value="ENSORLG00015006580.1"/>
</dbReference>
<dbReference type="InterPro" id="IPR021991">
    <property type="entry name" value="TTD_dom"/>
</dbReference>
<feature type="domain" description="Ubiquitin-like" evidence="16">
    <location>
        <begin position="1"/>
        <end position="78"/>
    </location>
</feature>
<dbReference type="PROSITE" id="PS50053">
    <property type="entry name" value="UBIQUITIN_2"/>
    <property type="match status" value="1"/>
</dbReference>
<dbReference type="InterPro" id="IPR015947">
    <property type="entry name" value="PUA-like_sf"/>
</dbReference>
<evidence type="ECO:0000256" key="5">
    <source>
        <dbReference type="ARBA" id="ARBA00022771"/>
    </source>
</evidence>
<evidence type="ECO:0000256" key="9">
    <source>
        <dbReference type="ARBA" id="ARBA00023242"/>
    </source>
</evidence>
<evidence type="ECO:0000256" key="12">
    <source>
        <dbReference type="PROSITE-ProRule" id="PRU00358"/>
    </source>
</evidence>
<feature type="region of interest" description="Disordered" evidence="14">
    <location>
        <begin position="75"/>
        <end position="123"/>
    </location>
</feature>
<comment type="subcellular location">
    <subcellularLocation>
        <location evidence="12 13">Nucleus</location>
    </subcellularLocation>
</comment>
<dbReference type="GO" id="GO:0016567">
    <property type="term" value="P:protein ubiquitination"/>
    <property type="evidence" value="ECO:0007669"/>
    <property type="project" value="UniProtKB-UniRule"/>
</dbReference>
<reference key="1">
    <citation type="journal article" date="2007" name="Nature">
        <title>The medaka draft genome and insights into vertebrate genome evolution.</title>
        <authorList>
            <person name="Kasahara M."/>
            <person name="Naruse K."/>
            <person name="Sasaki S."/>
            <person name="Nakatani Y."/>
            <person name="Qu W."/>
            <person name="Ahsan B."/>
            <person name="Yamada T."/>
            <person name="Nagayasu Y."/>
            <person name="Doi K."/>
            <person name="Kasai Y."/>
            <person name="Jindo T."/>
            <person name="Kobayashi D."/>
            <person name="Shimada A."/>
            <person name="Toyoda A."/>
            <person name="Kuroki Y."/>
            <person name="Fujiyama A."/>
            <person name="Sasaki T."/>
            <person name="Shimizu A."/>
            <person name="Asakawa S."/>
            <person name="Shimizu N."/>
            <person name="Hashimoto S."/>
            <person name="Yang J."/>
            <person name="Lee Y."/>
            <person name="Matsushima K."/>
            <person name="Sugano S."/>
            <person name="Sakaizumi M."/>
            <person name="Narita T."/>
            <person name="Ohishi K."/>
            <person name="Haga S."/>
            <person name="Ohta F."/>
            <person name="Nomoto H."/>
            <person name="Nogata K."/>
            <person name="Morishita T."/>
            <person name="Endo T."/>
            <person name="Shin-I T."/>
            <person name="Takeda H."/>
            <person name="Morishita S."/>
            <person name="Kohara Y."/>
        </authorList>
    </citation>
    <scope>NUCLEOTIDE SEQUENCE [LARGE SCALE GENOMIC DNA]</scope>
    <source>
        <strain>Hd-rR</strain>
    </source>
</reference>
<dbReference type="Gene3D" id="2.30.280.10">
    <property type="entry name" value="SRA-YDG"/>
    <property type="match status" value="1"/>
</dbReference>
<evidence type="ECO:0000259" key="16">
    <source>
        <dbReference type="PROSITE" id="PS50053"/>
    </source>
</evidence>
<dbReference type="InterPro" id="IPR019956">
    <property type="entry name" value="Ubiquitin_dom"/>
</dbReference>
<dbReference type="InterPro" id="IPR019787">
    <property type="entry name" value="Znf_PHD-finger"/>
</dbReference>
<keyword evidence="5 11" id="KW-0863">Zinc-finger</keyword>
<dbReference type="InterPro" id="IPR045134">
    <property type="entry name" value="UHRF1/2-like"/>
</dbReference>
<dbReference type="Gene3D" id="3.10.20.90">
    <property type="entry name" value="Phosphatidylinositol 3-kinase Catalytic Subunit, Chain A, domain 1"/>
    <property type="match status" value="1"/>
</dbReference>
<evidence type="ECO:0000313" key="20">
    <source>
        <dbReference type="Proteomes" id="UP000265200"/>
    </source>
</evidence>
<evidence type="ECO:0000256" key="1">
    <source>
        <dbReference type="ARBA" id="ARBA00000900"/>
    </source>
</evidence>
<feature type="domain" description="YDG" evidence="18">
    <location>
        <begin position="468"/>
        <end position="631"/>
    </location>
</feature>
<comment type="domain">
    <text evidence="13">The tudor-like regions specifically recognize and bind histone H3 unmethylated at 'Arg-2' (H3R2me0), while the PHD-type zinc finger specifically recognizes and binds histone H3 trimethylated at 'Lys-9' (H3K9me3).</text>
</comment>
<evidence type="ECO:0000256" key="4">
    <source>
        <dbReference type="ARBA" id="ARBA00022723"/>
    </source>
</evidence>
<dbReference type="SMART" id="SM00249">
    <property type="entry name" value="PHD"/>
    <property type="match status" value="1"/>
</dbReference>
<dbReference type="SMART" id="SM00184">
    <property type="entry name" value="RING"/>
    <property type="match status" value="2"/>
</dbReference>
<feature type="domain" description="RING-type" evidence="17">
    <location>
        <begin position="740"/>
        <end position="779"/>
    </location>
</feature>
<dbReference type="GO" id="GO:0008270">
    <property type="term" value="F:zinc ion binding"/>
    <property type="evidence" value="ECO:0007669"/>
    <property type="project" value="UniProtKB-KW"/>
</dbReference>